<evidence type="ECO:0000313" key="6">
    <source>
        <dbReference type="Proteomes" id="UP000311919"/>
    </source>
</evidence>
<name>A0A4Z2DYB6_SCHJA</name>
<evidence type="ECO:0000256" key="3">
    <source>
        <dbReference type="PROSITE-ProRule" id="PRU00992"/>
    </source>
</evidence>
<dbReference type="EMBL" id="SKCS01000003">
    <property type="protein sequence ID" value="TNN21408.1"/>
    <property type="molecule type" value="Genomic_DNA"/>
</dbReference>
<evidence type="ECO:0000259" key="4">
    <source>
        <dbReference type="PROSITE" id="PS51659"/>
    </source>
</evidence>
<dbReference type="Proteomes" id="UP000311919">
    <property type="component" value="Unassembled WGS sequence"/>
</dbReference>
<dbReference type="GO" id="GO:0016758">
    <property type="term" value="F:hexosyltransferase activity"/>
    <property type="evidence" value="ECO:0007669"/>
    <property type="project" value="UniProtKB-UniRule"/>
</dbReference>
<proteinExistence type="inferred from homology"/>
<keyword evidence="1 3" id="KW-0328">Glycosyltransferase</keyword>
<sequence>KQFECSLYIISLSSSFNWIPPAVPSHFSKLLSRLKHGAPFVWFIGQLGKFLMRVQ</sequence>
<keyword evidence="6" id="KW-1185">Reference proteome</keyword>
<dbReference type="OrthoDB" id="6287151at2759"/>
<dbReference type="InterPro" id="IPR045573">
    <property type="entry name" value="Fut8_N_cat"/>
</dbReference>
<dbReference type="PROSITE" id="PS51659">
    <property type="entry name" value="GT23"/>
    <property type="match status" value="1"/>
</dbReference>
<keyword evidence="2 3" id="KW-0808">Transferase</keyword>
<dbReference type="AlphaFoldDB" id="A0A4Z2DYB6"/>
<feature type="non-terminal residue" evidence="5">
    <location>
        <position position="55"/>
    </location>
</feature>
<gene>
    <name evidence="5" type="ORF">EWB00_004663</name>
</gene>
<comment type="similarity">
    <text evidence="3">Belongs to the glycosyltransferase 23 family.</text>
</comment>
<dbReference type="Pfam" id="PF19745">
    <property type="entry name" value="FUT8_N_cat"/>
    <property type="match status" value="1"/>
</dbReference>
<evidence type="ECO:0000256" key="2">
    <source>
        <dbReference type="ARBA" id="ARBA00022679"/>
    </source>
</evidence>
<evidence type="ECO:0000313" key="5">
    <source>
        <dbReference type="EMBL" id="TNN21408.1"/>
    </source>
</evidence>
<accession>A0A4Z2DYB6</accession>
<protein>
    <submittedName>
        <fullName evidence="5">Fucosyltransferase 8</fullName>
    </submittedName>
</protein>
<feature type="domain" description="GT23" evidence="4">
    <location>
        <begin position="1"/>
        <end position="55"/>
    </location>
</feature>
<dbReference type="STRING" id="6182.A0A4Z2DYB6"/>
<reference evidence="5 6" key="1">
    <citation type="submission" date="2019-03" db="EMBL/GenBank/DDBJ databases">
        <title>An improved genome assembly of the fluke Schistosoma japonicum.</title>
        <authorList>
            <person name="Hu W."/>
            <person name="Luo F."/>
            <person name="Yin M."/>
            <person name="Mo X."/>
            <person name="Sun C."/>
            <person name="Wu Q."/>
            <person name="Zhu B."/>
            <person name="Xiang M."/>
            <person name="Wang J."/>
            <person name="Wang Y."/>
            <person name="Zhang T."/>
            <person name="Xu B."/>
            <person name="Zheng H."/>
            <person name="Feng Z."/>
        </authorList>
    </citation>
    <scope>NUCLEOTIDE SEQUENCE [LARGE SCALE GENOMIC DNA]</scope>
    <source>
        <strain evidence="5">HuSjv2</strain>
        <tissue evidence="5">Worms</tissue>
    </source>
</reference>
<evidence type="ECO:0000256" key="1">
    <source>
        <dbReference type="ARBA" id="ARBA00022676"/>
    </source>
</evidence>
<feature type="non-terminal residue" evidence="5">
    <location>
        <position position="1"/>
    </location>
</feature>
<comment type="caution">
    <text evidence="3">Lacks conserved residue(s) required for the propagation of feature annotation.</text>
</comment>
<organism evidence="5 6">
    <name type="scientific">Schistosoma japonicum</name>
    <name type="common">Blood fluke</name>
    <dbReference type="NCBI Taxonomy" id="6182"/>
    <lineage>
        <taxon>Eukaryota</taxon>
        <taxon>Metazoa</taxon>
        <taxon>Spiralia</taxon>
        <taxon>Lophotrochozoa</taxon>
        <taxon>Platyhelminthes</taxon>
        <taxon>Trematoda</taxon>
        <taxon>Digenea</taxon>
        <taxon>Strigeidida</taxon>
        <taxon>Schistosomatoidea</taxon>
        <taxon>Schistosomatidae</taxon>
        <taxon>Schistosoma</taxon>
    </lineage>
</organism>
<dbReference type="InterPro" id="IPR027350">
    <property type="entry name" value="GT23_dom"/>
</dbReference>
<comment type="caution">
    <text evidence="5">The sequence shown here is derived from an EMBL/GenBank/DDBJ whole genome shotgun (WGS) entry which is preliminary data.</text>
</comment>